<dbReference type="GO" id="GO:0046872">
    <property type="term" value="F:metal ion binding"/>
    <property type="evidence" value="ECO:0007669"/>
    <property type="project" value="UniProtKB-KW"/>
</dbReference>
<evidence type="ECO:0000256" key="4">
    <source>
        <dbReference type="ARBA" id="ARBA00022801"/>
    </source>
</evidence>
<dbReference type="InterPro" id="IPR002933">
    <property type="entry name" value="Peptidase_M20"/>
</dbReference>
<keyword evidence="3" id="KW-0479">Metal-binding</keyword>
<sequence>MTQSPSTPQPHDPYESAVAETTRIAQRLIRFDTQNWGEGKANPELEATEWIAAQLAEVGLESTIRESEPGRASLVARIPGTDPDAGALVVHGHTDVVPADESEWSVDPFGGVIEDGLLWGRGAVDMKNMDAMIISSVRDMLQKGLRPRRDLIIAFFADEEAGGGYGAGWMVDNHPELFSGATEAISEVGGYSTTIRGQRVYLVQTAEKGLAWLRLLAHGTAGHGSMVNDDNPITRLAGAISRIGAHEWPEDMPQSTRDLLEGVSEITGIPFTAETTEELISELGTVSRFVGPTLRNTSNPTILQAGYKHNVIPATAQAFVDCRVLPGQFEDVMLTIKELVGEGIDVEPVTVGDAVESPFSGRLVDTMKSCLLDADPGAIVLPHTMSGGTDNKSLARLGIVGYGFAPLQLTDDLDFAAMFHGKDERVALSSLDFGTRVLSRFLLEA</sequence>
<evidence type="ECO:0000313" key="8">
    <source>
        <dbReference type="Proteomes" id="UP000196581"/>
    </source>
</evidence>
<keyword evidence="4" id="KW-0378">Hydrolase</keyword>
<accession>A0A1X6XD94</accession>
<evidence type="ECO:0000313" key="7">
    <source>
        <dbReference type="EMBL" id="SLM97116.1"/>
    </source>
</evidence>
<dbReference type="InterPro" id="IPR050072">
    <property type="entry name" value="Peptidase_M20A"/>
</dbReference>
<reference evidence="8" key="1">
    <citation type="submission" date="2017-02" db="EMBL/GenBank/DDBJ databases">
        <authorList>
            <person name="Dridi B."/>
        </authorList>
    </citation>
    <scope>NUCLEOTIDE SEQUENCE [LARGE SCALE GENOMIC DNA]</scope>
    <source>
        <strain evidence="8">B Co 03.10</strain>
    </source>
</reference>
<name>A0A1X6XD94_9MICO</name>
<gene>
    <name evidence="7" type="ORF">FM105_06775</name>
</gene>
<dbReference type="InterPro" id="IPR001261">
    <property type="entry name" value="ArgE/DapE_CS"/>
</dbReference>
<dbReference type="Pfam" id="PF07687">
    <property type="entry name" value="M20_dimer"/>
    <property type="match status" value="1"/>
</dbReference>
<evidence type="ECO:0000259" key="6">
    <source>
        <dbReference type="Pfam" id="PF07687"/>
    </source>
</evidence>
<comment type="cofactor">
    <cofactor evidence="1">
        <name>Zn(2+)</name>
        <dbReference type="ChEBI" id="CHEBI:29105"/>
    </cofactor>
</comment>
<dbReference type="PANTHER" id="PTHR43808:SF8">
    <property type="entry name" value="PEPTIDASE M20 DIMERISATION DOMAIN-CONTAINING PROTEIN"/>
    <property type="match status" value="1"/>
</dbReference>
<dbReference type="Gene3D" id="1.10.150.900">
    <property type="match status" value="1"/>
</dbReference>
<dbReference type="SUPFAM" id="SSF55031">
    <property type="entry name" value="Bacterial exopeptidase dimerisation domain"/>
    <property type="match status" value="1"/>
</dbReference>
<dbReference type="EMBL" id="FWFF01000010">
    <property type="protein sequence ID" value="SLM97116.1"/>
    <property type="molecule type" value="Genomic_DNA"/>
</dbReference>
<evidence type="ECO:0000256" key="3">
    <source>
        <dbReference type="ARBA" id="ARBA00022723"/>
    </source>
</evidence>
<protein>
    <submittedName>
        <fullName evidence="7">Peptidase M20</fullName>
    </submittedName>
</protein>
<dbReference type="InterPro" id="IPR036264">
    <property type="entry name" value="Bact_exopeptidase_dim_dom"/>
</dbReference>
<proteinExistence type="inferred from homology"/>
<comment type="similarity">
    <text evidence="2">Belongs to the peptidase M20A family.</text>
</comment>
<keyword evidence="8" id="KW-1185">Reference proteome</keyword>
<evidence type="ECO:0000256" key="5">
    <source>
        <dbReference type="ARBA" id="ARBA00022833"/>
    </source>
</evidence>
<evidence type="ECO:0000256" key="2">
    <source>
        <dbReference type="ARBA" id="ARBA00006247"/>
    </source>
</evidence>
<dbReference type="Gene3D" id="3.30.70.360">
    <property type="match status" value="1"/>
</dbReference>
<dbReference type="NCBIfam" id="NF005913">
    <property type="entry name" value="PRK07906.1"/>
    <property type="match status" value="1"/>
</dbReference>
<dbReference type="FunFam" id="1.10.150.900:FF:000002">
    <property type="entry name" value="M20/M25/M40 family peptidase"/>
    <property type="match status" value="1"/>
</dbReference>
<feature type="domain" description="Peptidase M20 dimerisation" evidence="6">
    <location>
        <begin position="205"/>
        <end position="340"/>
    </location>
</feature>
<dbReference type="GO" id="GO:0016787">
    <property type="term" value="F:hydrolase activity"/>
    <property type="evidence" value="ECO:0007669"/>
    <property type="project" value="UniProtKB-KW"/>
</dbReference>
<organism evidence="7 8">
    <name type="scientific">Brevibacterium yomogidense</name>
    <dbReference type="NCBI Taxonomy" id="946573"/>
    <lineage>
        <taxon>Bacteria</taxon>
        <taxon>Bacillati</taxon>
        <taxon>Actinomycetota</taxon>
        <taxon>Actinomycetes</taxon>
        <taxon>Micrococcales</taxon>
        <taxon>Brevibacteriaceae</taxon>
        <taxon>Brevibacterium</taxon>
    </lineage>
</organism>
<dbReference type="Proteomes" id="UP000196581">
    <property type="component" value="Unassembled WGS sequence"/>
</dbReference>
<dbReference type="SUPFAM" id="SSF53187">
    <property type="entry name" value="Zn-dependent exopeptidases"/>
    <property type="match status" value="1"/>
</dbReference>
<dbReference type="PROSITE" id="PS00759">
    <property type="entry name" value="ARGE_DAPE_CPG2_2"/>
    <property type="match status" value="1"/>
</dbReference>
<dbReference type="InterPro" id="IPR011650">
    <property type="entry name" value="Peptidase_M20_dimer"/>
</dbReference>
<dbReference type="AlphaFoldDB" id="A0A1X6XD94"/>
<dbReference type="Gene3D" id="3.40.630.10">
    <property type="entry name" value="Zn peptidases"/>
    <property type="match status" value="1"/>
</dbReference>
<dbReference type="Pfam" id="PF01546">
    <property type="entry name" value="Peptidase_M20"/>
    <property type="match status" value="1"/>
</dbReference>
<dbReference type="PANTHER" id="PTHR43808">
    <property type="entry name" value="ACETYLORNITHINE DEACETYLASE"/>
    <property type="match status" value="1"/>
</dbReference>
<dbReference type="RefSeq" id="WP_087006569.1">
    <property type="nucleotide sequence ID" value="NZ_FWFF01000010.1"/>
</dbReference>
<keyword evidence="5" id="KW-0862">Zinc</keyword>
<evidence type="ECO:0000256" key="1">
    <source>
        <dbReference type="ARBA" id="ARBA00001947"/>
    </source>
</evidence>